<evidence type="ECO:0000256" key="6">
    <source>
        <dbReference type="ARBA" id="ARBA00023125"/>
    </source>
</evidence>
<keyword evidence="6" id="KW-0238">DNA-binding</keyword>
<dbReference type="InterPro" id="IPR011939">
    <property type="entry name" value="DNA_repair_and_recomb_RadB"/>
</dbReference>
<keyword evidence="4" id="KW-0227">DNA damage</keyword>
<dbReference type="InterPro" id="IPR003593">
    <property type="entry name" value="AAA+_ATPase"/>
</dbReference>
<evidence type="ECO:0000256" key="4">
    <source>
        <dbReference type="ARBA" id="ARBA00022763"/>
    </source>
</evidence>
<dbReference type="EMBL" id="QGMY01000011">
    <property type="protein sequence ID" value="PWR70608.1"/>
    <property type="molecule type" value="Genomic_DNA"/>
</dbReference>
<keyword evidence="12" id="KW-1185">Reference proteome</keyword>
<dbReference type="GO" id="GO:0003684">
    <property type="term" value="F:damaged DNA binding"/>
    <property type="evidence" value="ECO:0007669"/>
    <property type="project" value="InterPro"/>
</dbReference>
<evidence type="ECO:0000256" key="8">
    <source>
        <dbReference type="ARBA" id="ARBA00024641"/>
    </source>
</evidence>
<dbReference type="GO" id="GO:0140664">
    <property type="term" value="F:ATP-dependent DNA damage sensor activity"/>
    <property type="evidence" value="ECO:0007669"/>
    <property type="project" value="InterPro"/>
</dbReference>
<evidence type="ECO:0000313" key="11">
    <source>
        <dbReference type="EMBL" id="PWR70608.1"/>
    </source>
</evidence>
<dbReference type="InterPro" id="IPR020588">
    <property type="entry name" value="RecA_ATP-bd"/>
</dbReference>
<comment type="function">
    <text evidence="8">Involved in DNA repair and in homologous recombination. May regulate the cleavage reactions of the branch-structured DNA. Has a very weak ATPase activity that is not stimulated by DNA. Binds DNA but does not promote DNA strands exchange.</text>
</comment>
<dbReference type="NCBIfam" id="TIGR02237">
    <property type="entry name" value="recomb_radB"/>
    <property type="match status" value="1"/>
</dbReference>
<dbReference type="PANTHER" id="PTHR22942:SF47">
    <property type="entry name" value="DNA REPAIR AND RECOMBINATION PROTEIN RADB"/>
    <property type="match status" value="1"/>
</dbReference>
<dbReference type="Proteomes" id="UP000245657">
    <property type="component" value="Unassembled WGS sequence"/>
</dbReference>
<dbReference type="SUPFAM" id="SSF52540">
    <property type="entry name" value="P-loop containing nucleoside triphosphate hydrolases"/>
    <property type="match status" value="1"/>
</dbReference>
<gene>
    <name evidence="11" type="primary">radB</name>
    <name evidence="11" type="ORF">DK846_14550</name>
</gene>
<comment type="caution">
    <text evidence="11">The sequence shown here is derived from an EMBL/GenBank/DDBJ whole genome shotgun (WGS) entry which is preliminary data.</text>
</comment>
<evidence type="ECO:0000256" key="3">
    <source>
        <dbReference type="ARBA" id="ARBA00022741"/>
    </source>
</evidence>
<dbReference type="PANTHER" id="PTHR22942">
    <property type="entry name" value="RECA/RAD51/RADA DNA STRAND-PAIRING FAMILY MEMBER"/>
    <property type="match status" value="1"/>
</dbReference>
<accession>A0A2V2N257</accession>
<dbReference type="GO" id="GO:0006281">
    <property type="term" value="P:DNA repair"/>
    <property type="evidence" value="ECO:0007669"/>
    <property type="project" value="InterPro"/>
</dbReference>
<dbReference type="Pfam" id="PF08423">
    <property type="entry name" value="Rad51"/>
    <property type="match status" value="1"/>
</dbReference>
<reference evidence="11 12" key="1">
    <citation type="submission" date="2018-05" db="EMBL/GenBank/DDBJ databases">
        <title>Draft genome of Methanospirillum lacunae Ki8-1.</title>
        <authorList>
            <person name="Dueholm M.S."/>
            <person name="Nielsen P.H."/>
            <person name="Bakmann L.F."/>
            <person name="Otzen D.E."/>
        </authorList>
    </citation>
    <scope>NUCLEOTIDE SEQUENCE [LARGE SCALE GENOMIC DNA]</scope>
    <source>
        <strain evidence="11 12">Ki8-1</strain>
    </source>
</reference>
<feature type="domain" description="RecA family profile 1" evidence="10">
    <location>
        <begin position="14"/>
        <end position="172"/>
    </location>
</feature>
<dbReference type="OrthoDB" id="17644at2157"/>
<evidence type="ECO:0000256" key="9">
    <source>
        <dbReference type="NCBIfam" id="TIGR02237"/>
    </source>
</evidence>
<dbReference type="GO" id="GO:0005524">
    <property type="term" value="F:ATP binding"/>
    <property type="evidence" value="ECO:0007669"/>
    <property type="project" value="UniProtKB-KW"/>
</dbReference>
<evidence type="ECO:0000256" key="1">
    <source>
        <dbReference type="ARBA" id="ARBA00006876"/>
    </source>
</evidence>
<evidence type="ECO:0000256" key="2">
    <source>
        <dbReference type="ARBA" id="ARBA00018143"/>
    </source>
</evidence>
<evidence type="ECO:0000259" key="10">
    <source>
        <dbReference type="PROSITE" id="PS50162"/>
    </source>
</evidence>
<organism evidence="11 12">
    <name type="scientific">Methanospirillum lacunae</name>
    <dbReference type="NCBI Taxonomy" id="668570"/>
    <lineage>
        <taxon>Archaea</taxon>
        <taxon>Methanobacteriati</taxon>
        <taxon>Methanobacteriota</taxon>
        <taxon>Stenosarchaea group</taxon>
        <taxon>Methanomicrobia</taxon>
        <taxon>Methanomicrobiales</taxon>
        <taxon>Methanospirillaceae</taxon>
        <taxon>Methanospirillum</taxon>
    </lineage>
</organism>
<protein>
    <recommendedName>
        <fullName evidence="2 9">DNA repair and recombination protein RadB</fullName>
    </recommendedName>
</protein>
<evidence type="ECO:0000313" key="12">
    <source>
        <dbReference type="Proteomes" id="UP000245657"/>
    </source>
</evidence>
<dbReference type="PIRSF" id="PIRSF003336">
    <property type="entry name" value="RadB"/>
    <property type="match status" value="1"/>
</dbReference>
<name>A0A2V2N257_9EURY</name>
<dbReference type="GO" id="GO:0006310">
    <property type="term" value="P:DNA recombination"/>
    <property type="evidence" value="ECO:0007669"/>
    <property type="project" value="UniProtKB-KW"/>
</dbReference>
<dbReference type="PRINTS" id="PR01874">
    <property type="entry name" value="DNAREPAIRADA"/>
</dbReference>
<dbReference type="SMART" id="SM00382">
    <property type="entry name" value="AAA"/>
    <property type="match status" value="1"/>
</dbReference>
<keyword evidence="7" id="KW-0233">DNA recombination</keyword>
<dbReference type="AlphaFoldDB" id="A0A2V2N257"/>
<evidence type="ECO:0000256" key="5">
    <source>
        <dbReference type="ARBA" id="ARBA00022840"/>
    </source>
</evidence>
<dbReference type="InterPro" id="IPR013632">
    <property type="entry name" value="Rad51_C"/>
</dbReference>
<proteinExistence type="inferred from homology"/>
<evidence type="ECO:0000256" key="7">
    <source>
        <dbReference type="ARBA" id="ARBA00023172"/>
    </source>
</evidence>
<sequence length="244" mass="27071">MEEGTPEAGLPPVNRYHESSGCIPLDKLIGGGYPKKMITQIYGEPGGGKSTFCLMAAVSVLKAGKCVIYVDTESFSVDRFTQIADSRAEELSERFYLYEAADFDQQASMIQDAGHILSTRDTGLIVIDSATGLYRTELEHGQDSLQRLSRQIVVLLGYAKRYDIPILLTNQVYMDPAKNDFAPLGGTSLFHLSKVILRIDRMDVLRRVRIVKHHAQPEGDYLNFSMVQEGIQVSGEQINQGPNP</sequence>
<dbReference type="GeneID" id="97547665"/>
<dbReference type="Gene3D" id="3.40.50.300">
    <property type="entry name" value="P-loop containing nucleotide triphosphate hydrolases"/>
    <property type="match status" value="1"/>
</dbReference>
<dbReference type="InterPro" id="IPR027417">
    <property type="entry name" value="P-loop_NTPase"/>
</dbReference>
<keyword evidence="5" id="KW-0067">ATP-binding</keyword>
<comment type="similarity">
    <text evidence="1">Belongs to the eukaryotic RecA-like protein family. RadB subfamily.</text>
</comment>
<dbReference type="RefSeq" id="WP_109969721.1">
    <property type="nucleotide sequence ID" value="NZ_CP176093.1"/>
</dbReference>
<keyword evidence="3" id="KW-0547">Nucleotide-binding</keyword>
<dbReference type="PROSITE" id="PS50162">
    <property type="entry name" value="RECA_2"/>
    <property type="match status" value="1"/>
</dbReference>